<dbReference type="AlphaFoldDB" id="A0A8B6EUP1"/>
<sequence length="193" mass="21859">MERKGHQQQDCNICKSDAFHTSLHAASAPKTTYDIDQLCTQLTTTVCNTSKTNNDGKMIKVVKTIVPYIEKKTGRVKVNKFNDAKRISGRDYFRRVRRAKHILCKRLSTPRPAKQLKKEVRELLQTGDLDIGVAVAPKVFKSNNITTTGELVEKIVTVYGKKNLFVFKYPHQLFLVTIHMVDCGMETFSIPSG</sequence>
<accession>A0A8B6EUP1</accession>
<proteinExistence type="predicted"/>
<comment type="caution">
    <text evidence="1">The sequence shown here is derived from an EMBL/GenBank/DDBJ whole genome shotgun (WGS) entry which is preliminary data.</text>
</comment>
<organism evidence="1 2">
    <name type="scientific">Mytilus galloprovincialis</name>
    <name type="common">Mediterranean mussel</name>
    <dbReference type="NCBI Taxonomy" id="29158"/>
    <lineage>
        <taxon>Eukaryota</taxon>
        <taxon>Metazoa</taxon>
        <taxon>Spiralia</taxon>
        <taxon>Lophotrochozoa</taxon>
        <taxon>Mollusca</taxon>
        <taxon>Bivalvia</taxon>
        <taxon>Autobranchia</taxon>
        <taxon>Pteriomorphia</taxon>
        <taxon>Mytilida</taxon>
        <taxon>Mytiloidea</taxon>
        <taxon>Mytilidae</taxon>
        <taxon>Mytilinae</taxon>
        <taxon>Mytilus</taxon>
    </lineage>
</organism>
<reference evidence="1" key="1">
    <citation type="submission" date="2018-11" db="EMBL/GenBank/DDBJ databases">
        <authorList>
            <person name="Alioto T."/>
            <person name="Alioto T."/>
        </authorList>
    </citation>
    <scope>NUCLEOTIDE SEQUENCE</scope>
</reference>
<gene>
    <name evidence="1" type="ORF">MGAL_10B049531</name>
</gene>
<dbReference type="Proteomes" id="UP000596742">
    <property type="component" value="Unassembled WGS sequence"/>
</dbReference>
<name>A0A8B6EUP1_MYTGA</name>
<dbReference type="EMBL" id="UYJE01005776">
    <property type="protein sequence ID" value="VDI40243.1"/>
    <property type="molecule type" value="Genomic_DNA"/>
</dbReference>
<protein>
    <submittedName>
        <fullName evidence="1">Uncharacterized protein</fullName>
    </submittedName>
</protein>
<evidence type="ECO:0000313" key="2">
    <source>
        <dbReference type="Proteomes" id="UP000596742"/>
    </source>
</evidence>
<evidence type="ECO:0000313" key="1">
    <source>
        <dbReference type="EMBL" id="VDI40243.1"/>
    </source>
</evidence>
<keyword evidence="2" id="KW-1185">Reference proteome</keyword>